<dbReference type="HAMAP" id="MF_03112">
    <property type="entry name" value="Asna1_Get3"/>
    <property type="match status" value="1"/>
</dbReference>
<evidence type="ECO:0000256" key="2">
    <source>
        <dbReference type="ARBA" id="ARBA00022448"/>
    </source>
</evidence>
<proteinExistence type="inferred from homology"/>
<keyword evidence="5" id="KW-0677">Repeat</keyword>
<accession>A0A4S8S6E6</accession>
<feature type="repeat" description="WD" evidence="12">
    <location>
        <begin position="174"/>
        <end position="217"/>
    </location>
</feature>
<keyword evidence="8 11" id="KW-0256">Endoplasmic reticulum</keyword>
<dbReference type="InterPro" id="IPR016300">
    <property type="entry name" value="ATPase_ArsA/GET3"/>
</dbReference>
<feature type="active site" evidence="11">
    <location>
        <position position="641"/>
    </location>
</feature>
<dbReference type="GO" id="GO:0005524">
    <property type="term" value="F:ATP binding"/>
    <property type="evidence" value="ECO:0007669"/>
    <property type="project" value="UniProtKB-UniRule"/>
</dbReference>
<dbReference type="AlphaFoldDB" id="A0A4S8S6E6"/>
<evidence type="ECO:0000256" key="12">
    <source>
        <dbReference type="PROSITE-ProRule" id="PRU00221"/>
    </source>
</evidence>
<comment type="caution">
    <text evidence="15">The sequence shown here is derived from an EMBL/GenBank/DDBJ whole genome shotgun (WGS) entry which is preliminary data.</text>
</comment>
<protein>
    <submittedName>
        <fullName evidence="15">WD40 repeat-like protein</fullName>
    </submittedName>
</protein>
<evidence type="ECO:0000256" key="4">
    <source>
        <dbReference type="ARBA" id="ARBA00022574"/>
    </source>
</evidence>
<evidence type="ECO:0000259" key="14">
    <source>
        <dbReference type="Pfam" id="PF09384"/>
    </source>
</evidence>
<keyword evidence="4 12" id="KW-0853">WD repeat</keyword>
<dbReference type="GO" id="GO:0043529">
    <property type="term" value="C:GET complex"/>
    <property type="evidence" value="ECO:0007669"/>
    <property type="project" value="TreeGrafter"/>
</dbReference>
<gene>
    <name evidence="15" type="ORF">D6D28_08821</name>
</gene>
<feature type="binding site" evidence="11">
    <location>
        <position position="865"/>
    </location>
    <ligand>
        <name>Zn(2+)</name>
        <dbReference type="ChEBI" id="CHEBI:29105"/>
        <note>ligand shared between dimeric partners</note>
    </ligand>
</feature>
<dbReference type="InterPro" id="IPR001680">
    <property type="entry name" value="WD40_rpt"/>
</dbReference>
<dbReference type="PANTHER" id="PTHR10803:SF3">
    <property type="entry name" value="ATPASE GET3"/>
    <property type="match status" value="1"/>
</dbReference>
<dbReference type="EMBL" id="QZAF01000602">
    <property type="protein sequence ID" value="THV65808.1"/>
    <property type="molecule type" value="Genomic_DNA"/>
</dbReference>
<dbReference type="InterPro" id="IPR027417">
    <property type="entry name" value="P-loop_NTPase"/>
</dbReference>
<dbReference type="InterPro" id="IPR020472">
    <property type="entry name" value="WD40_PAC1"/>
</dbReference>
<feature type="binding site" evidence="11">
    <location>
        <position position="862"/>
    </location>
    <ligand>
        <name>Zn(2+)</name>
        <dbReference type="ChEBI" id="CHEBI:29105"/>
        <note>ligand shared between dimeric partners</note>
    </ligand>
</feature>
<evidence type="ECO:0000313" key="16">
    <source>
        <dbReference type="Proteomes" id="UP000304951"/>
    </source>
</evidence>
<comment type="similarity">
    <text evidence="1 11">Belongs to the arsA ATPase family.</text>
</comment>
<dbReference type="Gene3D" id="3.40.50.300">
    <property type="entry name" value="P-loop containing nucleotide triphosphate hydrolases"/>
    <property type="match status" value="1"/>
</dbReference>
<feature type="repeat" description="WD" evidence="12">
    <location>
        <begin position="259"/>
        <end position="291"/>
    </location>
</feature>
<dbReference type="Pfam" id="PF09384">
    <property type="entry name" value="UTP15_C"/>
    <property type="match status" value="1"/>
</dbReference>
<keyword evidence="2 11" id="KW-0813">Transport</keyword>
<evidence type="ECO:0000256" key="9">
    <source>
        <dbReference type="ARBA" id="ARBA00022833"/>
    </source>
</evidence>
<dbReference type="InterPro" id="IPR036322">
    <property type="entry name" value="WD40_repeat_dom_sf"/>
</dbReference>
<dbReference type="Pfam" id="PF02374">
    <property type="entry name" value="ArsA_ATPase"/>
    <property type="match status" value="1"/>
</dbReference>
<dbReference type="InterPro" id="IPR015943">
    <property type="entry name" value="WD40/YVTN_repeat-like_dom_sf"/>
</dbReference>
<dbReference type="GO" id="GO:0046872">
    <property type="term" value="F:metal ion binding"/>
    <property type="evidence" value="ECO:0007669"/>
    <property type="project" value="UniProtKB-KW"/>
</dbReference>
<evidence type="ECO:0000256" key="11">
    <source>
        <dbReference type="HAMAP-Rule" id="MF_03112"/>
    </source>
</evidence>
<dbReference type="InterPro" id="IPR027542">
    <property type="entry name" value="ATPase_ArsA/GET3_euk"/>
</dbReference>
<dbReference type="SMART" id="SM00320">
    <property type="entry name" value="WD40"/>
    <property type="match status" value="6"/>
</dbReference>
<evidence type="ECO:0000256" key="10">
    <source>
        <dbReference type="ARBA" id="ARBA00022840"/>
    </source>
</evidence>
<comment type="subunit">
    <text evidence="11">Homodimer.</text>
</comment>
<evidence type="ECO:0000256" key="6">
    <source>
        <dbReference type="ARBA" id="ARBA00022741"/>
    </source>
</evidence>
<dbReference type="GO" id="GO:0005730">
    <property type="term" value="C:nucleolus"/>
    <property type="evidence" value="ECO:0007669"/>
    <property type="project" value="InterPro"/>
</dbReference>
<evidence type="ECO:0000256" key="8">
    <source>
        <dbReference type="ARBA" id="ARBA00022824"/>
    </source>
</evidence>
<reference evidence="15 16" key="1">
    <citation type="submission" date="2018-10" db="EMBL/GenBank/DDBJ databases">
        <title>Fifty Aureobasidium pullulans genomes reveal a recombining polyextremotolerant generalist.</title>
        <authorList>
            <person name="Gostincar C."/>
            <person name="Turk M."/>
            <person name="Zajc J."/>
            <person name="Gunde-Cimerman N."/>
        </authorList>
    </citation>
    <scope>NUCLEOTIDE SEQUENCE [LARGE SCALE GENOMIC DNA]</scope>
    <source>
        <strain evidence="15 16">EXF-11900</strain>
    </source>
</reference>
<dbReference type="InterPro" id="IPR018983">
    <property type="entry name" value="U3_snoRNA-assocProt_15_C"/>
</dbReference>
<dbReference type="InterPro" id="IPR025723">
    <property type="entry name" value="ArsA/GET3_ATPase-like"/>
</dbReference>
<evidence type="ECO:0000313" key="15">
    <source>
        <dbReference type="EMBL" id="THV65808.1"/>
    </source>
</evidence>
<keyword evidence="11" id="KW-0479">Metal-binding</keyword>
<keyword evidence="7 11" id="KW-0378">Hydrolase</keyword>
<dbReference type="GO" id="GO:0006364">
    <property type="term" value="P:rRNA processing"/>
    <property type="evidence" value="ECO:0007669"/>
    <property type="project" value="InterPro"/>
</dbReference>
<dbReference type="InterPro" id="IPR019775">
    <property type="entry name" value="WD40_repeat_CS"/>
</dbReference>
<dbReference type="PANTHER" id="PTHR10803">
    <property type="entry name" value="ARSENICAL PUMP-DRIVING ATPASE ARSENITE-TRANSLOCATING ATPASE"/>
    <property type="match status" value="1"/>
</dbReference>
<comment type="function">
    <text evidence="11">ATPase required for the post-translational delivery of tail-anchored (TA) proteins to the endoplasmic reticulum. Recognizes and selectively binds the transmembrane domain of TA proteins in the cytosol. This complex then targets to the endoplasmic reticulum by membrane-bound receptors, where the tail-anchored protein is released for insertion. This process is regulated by ATP binding and hydrolysis. ATP binding drives the homodimer towards the closed dimer state, facilitating recognition of newly synthesized TA membrane proteins. ATP hydrolysis is required for insertion. Subsequently, the homodimer reverts towards the open dimer state, lowering its affinity for the membrane-bound receptor, and returning it to the cytosol to initiate a new round of targeting.</text>
</comment>
<feature type="repeat" description="WD" evidence="12">
    <location>
        <begin position="131"/>
        <end position="173"/>
    </location>
</feature>
<comment type="subcellular location">
    <subcellularLocation>
        <location evidence="11">Cytoplasm</location>
    </subcellularLocation>
    <subcellularLocation>
        <location evidence="11">Endoplasmic reticulum</location>
    </subcellularLocation>
</comment>
<dbReference type="Proteomes" id="UP000304951">
    <property type="component" value="Unassembled WGS sequence"/>
</dbReference>
<organism evidence="15 16">
    <name type="scientific">Aureobasidium pullulans</name>
    <name type="common">Black yeast</name>
    <name type="synonym">Pullularia pullulans</name>
    <dbReference type="NCBI Taxonomy" id="5580"/>
    <lineage>
        <taxon>Eukaryota</taxon>
        <taxon>Fungi</taxon>
        <taxon>Dikarya</taxon>
        <taxon>Ascomycota</taxon>
        <taxon>Pezizomycotina</taxon>
        <taxon>Dothideomycetes</taxon>
        <taxon>Dothideomycetidae</taxon>
        <taxon>Dothideales</taxon>
        <taxon>Saccotheciaceae</taxon>
        <taxon>Aureobasidium</taxon>
    </lineage>
</organism>
<evidence type="ECO:0000259" key="13">
    <source>
        <dbReference type="Pfam" id="PF02374"/>
    </source>
</evidence>
<dbReference type="PROSITE" id="PS50082">
    <property type="entry name" value="WD_REPEATS_2"/>
    <property type="match status" value="3"/>
</dbReference>
<dbReference type="FunFam" id="3.40.50.300:FF:000235">
    <property type="entry name" value="ATPase ASNA1"/>
    <property type="match status" value="1"/>
</dbReference>
<dbReference type="CDD" id="cd02035">
    <property type="entry name" value="ArsA"/>
    <property type="match status" value="1"/>
</dbReference>
<dbReference type="SUPFAM" id="SSF52540">
    <property type="entry name" value="P-loop containing nucleoside triphosphate hydrolases"/>
    <property type="match status" value="1"/>
</dbReference>
<dbReference type="PRINTS" id="PR00320">
    <property type="entry name" value="GPROTEINBRPT"/>
</dbReference>
<name>A0A4S8S6E6_AURPU</name>
<feature type="domain" description="ArsA/GET3 Anion-transporting ATPase-like" evidence="13">
    <location>
        <begin position="605"/>
        <end position="906"/>
    </location>
</feature>
<evidence type="ECO:0000256" key="7">
    <source>
        <dbReference type="ARBA" id="ARBA00022801"/>
    </source>
</evidence>
<sequence length="917" mass="101295">MAAEVQSLQPLKLAAGPEAITADQRYWKGFRSQQLVPSPHSNPITHISFPPSPTNPLVTPPSDTFAVTSGSRVQIFSSKTRKLLKTITRFGYDDIAHSGEIRRDGRVLVAGGDSGAIQAFDTGSRAILKTWKEHKQPVWVTRWNPNDLTSIMSCSDDKTVRLWDLPSESSMTTFSGHQDYVRSGAFMPGQSSNLIVSGSYDQTVRLWDSRAPKRAVMTFKHAAAIESVLPMPSGTQVLASADNQISVLDLVAGKPLHLIKNHQKTVTSLCLANNGTRLVSGGLDGHVKVFETSAWNVVAGFKYPSPVLSLSVVGAGASREDRHLAVGMQSGLLSVRTRLSGEQKAAAREKEKEMQALVAGTIEEYDRKKAKKLRQGDKKALRGRDFTGEGADIVIDGNARGNIRNQSKWESALRNGKYALAVDMVLGATKFYNPNMLTLLTALRHRSAMRTAFKGRDETSLQPILRWVIKYIGHPRYIKLTSDVAMLLLDLYSEQAMDSPEIDDLLNQLHRKVRHCSELAQAAYSTQEQHLAMHSQGSLRLQTTLRDEEHVDVGETPTRLKQAVSDEHQSRSSTEDTTINMAALINTDDEMAPSLQNILDQKSLRWIFVGGKGGVGKTTTSCSLAIQLAKHRKNVLLISTDPAHNLSDAFNQKFGKDARLVNGFDNLSAMEIDPNGSITDMLNAGGEEAQDAMSGLGGMGNMMQDLAFSIPGVDEAMSFAEVLKQVKSLSYECIIFDTAPTGHTLRFLQFPTVMEKALGKISQLSGQFGPMLNGILGARGGLPQGQSLDDIIKKMEDLRATIGEVNTQFKNADLTTFVCVCIPEFLSLYETERMIQELNSYEIDTHAIVVNQLLFPKENNPCEQCNSRRKMQKKYLEQIEDLYDEFNVVKMPLLVEEVRGKEKLENEMLVTPYQPPQ</sequence>
<keyword evidence="10 11" id="KW-0067">ATP-binding</keyword>
<keyword evidence="9 11" id="KW-0862">Zinc</keyword>
<feature type="domain" description="U3 small nucleolar RNA-associated protein 15 C-terminal" evidence="14">
    <location>
        <begin position="385"/>
        <end position="527"/>
    </location>
</feature>
<dbReference type="GO" id="GO:0071816">
    <property type="term" value="P:tail-anchored membrane protein insertion into ER membrane"/>
    <property type="evidence" value="ECO:0007669"/>
    <property type="project" value="TreeGrafter"/>
</dbReference>
<evidence type="ECO:0000256" key="3">
    <source>
        <dbReference type="ARBA" id="ARBA00022490"/>
    </source>
</evidence>
<evidence type="ECO:0000256" key="1">
    <source>
        <dbReference type="ARBA" id="ARBA00011040"/>
    </source>
</evidence>
<dbReference type="SUPFAM" id="SSF50978">
    <property type="entry name" value="WD40 repeat-like"/>
    <property type="match status" value="1"/>
</dbReference>
<keyword evidence="6 11" id="KW-0547">Nucleotide-binding</keyword>
<evidence type="ECO:0000256" key="5">
    <source>
        <dbReference type="ARBA" id="ARBA00022737"/>
    </source>
</evidence>
<dbReference type="Pfam" id="PF00400">
    <property type="entry name" value="WD40"/>
    <property type="match status" value="3"/>
</dbReference>
<dbReference type="NCBIfam" id="TIGR00345">
    <property type="entry name" value="GET3_arsA_TRC40"/>
    <property type="match status" value="1"/>
</dbReference>
<dbReference type="GO" id="GO:0016887">
    <property type="term" value="F:ATP hydrolysis activity"/>
    <property type="evidence" value="ECO:0007669"/>
    <property type="project" value="InterPro"/>
</dbReference>
<dbReference type="Gene3D" id="2.130.10.10">
    <property type="entry name" value="YVTN repeat-like/Quinoprotein amine dehydrogenase"/>
    <property type="match status" value="2"/>
</dbReference>
<dbReference type="PROSITE" id="PS50294">
    <property type="entry name" value="WD_REPEATS_REGION"/>
    <property type="match status" value="3"/>
</dbReference>
<feature type="binding site" evidence="11">
    <location>
        <position position="824"/>
    </location>
    <ligand>
        <name>ATP</name>
        <dbReference type="ChEBI" id="CHEBI:30616"/>
    </ligand>
</feature>
<dbReference type="PROSITE" id="PS00678">
    <property type="entry name" value="WD_REPEATS_1"/>
    <property type="match status" value="1"/>
</dbReference>
<feature type="binding site" evidence="11">
    <location>
        <position position="851"/>
    </location>
    <ligand>
        <name>ATP</name>
        <dbReference type="ChEBI" id="CHEBI:30616"/>
    </ligand>
</feature>
<dbReference type="CDD" id="cd00200">
    <property type="entry name" value="WD40"/>
    <property type="match status" value="1"/>
</dbReference>
<feature type="binding site" evidence="11">
    <location>
        <begin position="612"/>
        <end position="619"/>
    </location>
    <ligand>
        <name>ATP</name>
        <dbReference type="ChEBI" id="CHEBI:30616"/>
    </ligand>
</feature>
<keyword evidence="3 11" id="KW-0963">Cytoplasm</keyword>